<gene>
    <name evidence="2" type="ORF">ACFR9U_05915</name>
</gene>
<evidence type="ECO:0000313" key="2">
    <source>
        <dbReference type="EMBL" id="MFD1586509.1"/>
    </source>
</evidence>
<organism evidence="2 3">
    <name type="scientific">Halorientalis brevis</name>
    <dbReference type="NCBI Taxonomy" id="1126241"/>
    <lineage>
        <taxon>Archaea</taxon>
        <taxon>Methanobacteriati</taxon>
        <taxon>Methanobacteriota</taxon>
        <taxon>Stenosarchaea group</taxon>
        <taxon>Halobacteria</taxon>
        <taxon>Halobacteriales</taxon>
        <taxon>Haloarculaceae</taxon>
        <taxon>Halorientalis</taxon>
    </lineage>
</organism>
<evidence type="ECO:0000313" key="3">
    <source>
        <dbReference type="Proteomes" id="UP001597119"/>
    </source>
</evidence>
<dbReference type="Proteomes" id="UP001597119">
    <property type="component" value="Unassembled WGS sequence"/>
</dbReference>
<reference evidence="2 3" key="1">
    <citation type="journal article" date="2019" name="Int. J. Syst. Evol. Microbiol.">
        <title>The Global Catalogue of Microorganisms (GCM) 10K type strain sequencing project: providing services to taxonomists for standard genome sequencing and annotation.</title>
        <authorList>
            <consortium name="The Broad Institute Genomics Platform"/>
            <consortium name="The Broad Institute Genome Sequencing Center for Infectious Disease"/>
            <person name="Wu L."/>
            <person name="Ma J."/>
        </authorList>
    </citation>
    <scope>NUCLEOTIDE SEQUENCE [LARGE SCALE GENOMIC DNA]</scope>
    <source>
        <strain evidence="2 3">CGMCC 1.12125</strain>
    </source>
</reference>
<dbReference type="RefSeq" id="WP_247379569.1">
    <property type="nucleotide sequence ID" value="NZ_JALLGV010000007.1"/>
</dbReference>
<feature type="transmembrane region" description="Helical" evidence="1">
    <location>
        <begin position="92"/>
        <end position="119"/>
    </location>
</feature>
<evidence type="ECO:0008006" key="4">
    <source>
        <dbReference type="Google" id="ProtNLM"/>
    </source>
</evidence>
<proteinExistence type="predicted"/>
<keyword evidence="1" id="KW-0472">Membrane</keyword>
<feature type="transmembrane region" description="Helical" evidence="1">
    <location>
        <begin position="35"/>
        <end position="54"/>
    </location>
</feature>
<protein>
    <recommendedName>
        <fullName evidence="4">4 TMS phage holin, superfamily IV</fullName>
    </recommendedName>
</protein>
<name>A0ABD6C9B5_9EURY</name>
<accession>A0ABD6C9B5</accession>
<dbReference type="EMBL" id="JBHUDJ010000002">
    <property type="protein sequence ID" value="MFD1586509.1"/>
    <property type="molecule type" value="Genomic_DNA"/>
</dbReference>
<sequence>MRLYYRDGLLAVGSLAVVVAVGVLTSGVGAFGRPLAVGSGIAGAVALEAIFLRYSSVLLTVWERPGVALAGVVALGWVALWAVWSAPWALGAIAWGLVTYLVLLGCVLGGLGNPVAALVSTGRERE</sequence>
<feature type="transmembrane region" description="Helical" evidence="1">
    <location>
        <begin position="66"/>
        <end position="86"/>
    </location>
</feature>
<comment type="caution">
    <text evidence="2">The sequence shown here is derived from an EMBL/GenBank/DDBJ whole genome shotgun (WGS) entry which is preliminary data.</text>
</comment>
<dbReference type="AlphaFoldDB" id="A0ABD6C9B5"/>
<evidence type="ECO:0000256" key="1">
    <source>
        <dbReference type="SAM" id="Phobius"/>
    </source>
</evidence>
<keyword evidence="1" id="KW-1133">Transmembrane helix</keyword>
<keyword evidence="1" id="KW-0812">Transmembrane</keyword>
<keyword evidence="3" id="KW-1185">Reference proteome</keyword>